<dbReference type="RefSeq" id="WP_013823474.1">
    <property type="nucleotide sequence ID" value="NC_015573.1"/>
</dbReference>
<dbReference type="InterPro" id="IPR003607">
    <property type="entry name" value="HD/PDEase_dom"/>
</dbReference>
<dbReference type="PROSITE" id="PS51832">
    <property type="entry name" value="HD_GYP"/>
    <property type="match status" value="1"/>
</dbReference>
<name>A0AAU8PD71_DESK7</name>
<dbReference type="AlphaFoldDB" id="A0AAU8PD71"/>
<evidence type="ECO:0000259" key="1">
    <source>
        <dbReference type="PROSITE" id="PS51832"/>
    </source>
</evidence>
<organism evidence="2 3">
    <name type="scientific">Desulfofundulus kuznetsovii (strain DSM 6115 / VKM B-1805 / 17)</name>
    <name type="common">Desulfotomaculum kuznetsovii</name>
    <dbReference type="NCBI Taxonomy" id="760568"/>
    <lineage>
        <taxon>Bacteria</taxon>
        <taxon>Bacillati</taxon>
        <taxon>Bacillota</taxon>
        <taxon>Clostridia</taxon>
        <taxon>Eubacteriales</taxon>
        <taxon>Peptococcaceae</taxon>
        <taxon>Desulfofundulus</taxon>
    </lineage>
</organism>
<reference evidence="3" key="1">
    <citation type="submission" date="2011-05" db="EMBL/GenBank/DDBJ databases">
        <title>Complete sequence of Desulfotomaculum kuznetsovii DSM 6115.</title>
        <authorList>
            <person name="Lucas S."/>
            <person name="Han J."/>
            <person name="Lapidus A."/>
            <person name="Cheng J.-F."/>
            <person name="Goodwin L."/>
            <person name="Pitluck S."/>
            <person name="Peters L."/>
            <person name="Mikhailova N."/>
            <person name="Lu M."/>
            <person name="Saunders E."/>
            <person name="Han C."/>
            <person name="Tapia R."/>
            <person name="Land M."/>
            <person name="Hauser L."/>
            <person name="Kyrpides N."/>
            <person name="Ivanova N."/>
            <person name="Pagani I."/>
            <person name="Nazina T."/>
            <person name="Ivanova A."/>
            <person name="Parshina S."/>
            <person name="Kuever J."/>
            <person name="Muyzer G."/>
            <person name="Plugge C."/>
            <person name="Stams A."/>
            <person name="Woyke T."/>
        </authorList>
    </citation>
    <scope>NUCLEOTIDE SEQUENCE [LARGE SCALE GENOMIC DNA]</scope>
    <source>
        <strain evidence="3">DSM 6115 / VKM B-1805 / 17</strain>
    </source>
</reference>
<feature type="domain" description="HD-GYP" evidence="1">
    <location>
        <begin position="16"/>
        <end position="208"/>
    </location>
</feature>
<accession>A0AAU8PD71</accession>
<dbReference type="PANTHER" id="PTHR43155:SF2">
    <property type="entry name" value="CYCLIC DI-GMP PHOSPHODIESTERASE PA4108"/>
    <property type="match status" value="1"/>
</dbReference>
<keyword evidence="3" id="KW-1185">Reference proteome</keyword>
<dbReference type="PANTHER" id="PTHR43155">
    <property type="entry name" value="CYCLIC DI-GMP PHOSPHODIESTERASE PA4108-RELATED"/>
    <property type="match status" value="1"/>
</dbReference>
<sequence length="208" mass="23299">MRALILHRPGLPGWLAEMLKYQGPNRLAMQMLAWHETLYYHAIATAVYAEAVGRALGLQEKELEWLTQAAFFHDCGKITWPSALVSKARLSDDDRKLVNAHPIAGEYYLREYWPDVPDPVCRIVREHHERPDGSGYPNGLKDGDIHPLSVIVAAVEVYTALLEHRPYRDRSFTKSEALAELEKQGFSGEVVRVLAGISKVAVGKAVGK</sequence>
<protein>
    <submittedName>
        <fullName evidence="2">Metal dependent phosphohydrolase</fullName>
    </submittedName>
</protein>
<dbReference type="SUPFAM" id="SSF109604">
    <property type="entry name" value="HD-domain/PDEase-like"/>
    <property type="match status" value="1"/>
</dbReference>
<dbReference type="SMART" id="SM00471">
    <property type="entry name" value="HDc"/>
    <property type="match status" value="1"/>
</dbReference>
<dbReference type="KEGG" id="dku:Desku_2429"/>
<dbReference type="EMBL" id="CP002770">
    <property type="protein sequence ID" value="AEG15963.1"/>
    <property type="molecule type" value="Genomic_DNA"/>
</dbReference>
<evidence type="ECO:0000313" key="2">
    <source>
        <dbReference type="EMBL" id="AEG15963.1"/>
    </source>
</evidence>
<gene>
    <name evidence="2" type="ordered locus">Desku_2429</name>
</gene>
<dbReference type="InterPro" id="IPR037522">
    <property type="entry name" value="HD_GYP_dom"/>
</dbReference>
<dbReference type="CDD" id="cd00077">
    <property type="entry name" value="HDc"/>
    <property type="match status" value="1"/>
</dbReference>
<dbReference type="Gene3D" id="1.10.3210.10">
    <property type="entry name" value="Hypothetical protein af1432"/>
    <property type="match status" value="1"/>
</dbReference>
<dbReference type="Proteomes" id="UP000009229">
    <property type="component" value="Chromosome"/>
</dbReference>
<dbReference type="Pfam" id="PF13487">
    <property type="entry name" value="HD_5"/>
    <property type="match status" value="1"/>
</dbReference>
<proteinExistence type="predicted"/>
<evidence type="ECO:0000313" key="3">
    <source>
        <dbReference type="Proteomes" id="UP000009229"/>
    </source>
</evidence>